<dbReference type="EMBL" id="HBEN01011688">
    <property type="protein sequence ID" value="CAD8446765.1"/>
    <property type="molecule type" value="Transcribed_RNA"/>
</dbReference>
<dbReference type="Pfam" id="PF13380">
    <property type="entry name" value="CoA_binding_2"/>
    <property type="match status" value="1"/>
</dbReference>
<protein>
    <recommendedName>
        <fullName evidence="1">CoA-binding domain-containing protein</fullName>
    </recommendedName>
</protein>
<dbReference type="InterPro" id="IPR003781">
    <property type="entry name" value="CoA-bd"/>
</dbReference>
<reference evidence="2" key="1">
    <citation type="submission" date="2021-01" db="EMBL/GenBank/DDBJ databases">
        <authorList>
            <person name="Corre E."/>
            <person name="Pelletier E."/>
            <person name="Niang G."/>
            <person name="Scheremetjew M."/>
            <person name="Finn R."/>
            <person name="Kale V."/>
            <person name="Holt S."/>
            <person name="Cochrane G."/>
            <person name="Meng A."/>
            <person name="Brown T."/>
            <person name="Cohen L."/>
        </authorList>
    </citation>
    <scope>NUCLEOTIDE SEQUENCE</scope>
    <source>
        <strain evidence="2">CCAC1681</strain>
    </source>
</reference>
<feature type="domain" description="CoA-binding" evidence="1">
    <location>
        <begin position="19"/>
        <end position="129"/>
    </location>
</feature>
<sequence length="137" mass="14926">VRVPRATMSSGSDMLTKQRWAVVGNHAKNPVVERITNRLRSHGKEVHRVNSPGKSMPPAEFNFLGECPSPIDVVDVVCNPAMGMKVVEEALSLGIKAMWFQPGADDPEVVAKARDAGIETHCGCVLVDLPERREANL</sequence>
<proteinExistence type="predicted"/>
<organism evidence="2">
    <name type="scientific">Micromonas pusilla</name>
    <name type="common">Picoplanktonic green alga</name>
    <name type="synonym">Chromulina pusilla</name>
    <dbReference type="NCBI Taxonomy" id="38833"/>
    <lineage>
        <taxon>Eukaryota</taxon>
        <taxon>Viridiplantae</taxon>
        <taxon>Chlorophyta</taxon>
        <taxon>Mamiellophyceae</taxon>
        <taxon>Mamiellales</taxon>
        <taxon>Mamiellaceae</taxon>
        <taxon>Micromonas</taxon>
    </lineage>
</organism>
<evidence type="ECO:0000313" key="2">
    <source>
        <dbReference type="EMBL" id="CAD8446765.1"/>
    </source>
</evidence>
<dbReference type="InterPro" id="IPR036291">
    <property type="entry name" value="NAD(P)-bd_dom_sf"/>
</dbReference>
<name>A0A7S0DAT2_MICPS</name>
<gene>
    <name evidence="2" type="ORF">MSP1401_LOCUS9704</name>
</gene>
<dbReference type="AlphaFoldDB" id="A0A7S0DAT2"/>
<dbReference type="Gene3D" id="3.40.50.720">
    <property type="entry name" value="NAD(P)-binding Rossmann-like Domain"/>
    <property type="match status" value="1"/>
</dbReference>
<evidence type="ECO:0000259" key="1">
    <source>
        <dbReference type="Pfam" id="PF13380"/>
    </source>
</evidence>
<accession>A0A7S0DAT2</accession>
<dbReference type="PANTHER" id="PTHR33303">
    <property type="entry name" value="CYTOPLASMIC PROTEIN-RELATED"/>
    <property type="match status" value="1"/>
</dbReference>
<feature type="non-terminal residue" evidence="2">
    <location>
        <position position="1"/>
    </location>
</feature>
<dbReference type="SUPFAM" id="SSF51735">
    <property type="entry name" value="NAD(P)-binding Rossmann-fold domains"/>
    <property type="match status" value="1"/>
</dbReference>
<dbReference type="PANTHER" id="PTHR33303:SF2">
    <property type="entry name" value="COA-BINDING DOMAIN-CONTAINING PROTEIN"/>
    <property type="match status" value="1"/>
</dbReference>